<comment type="caution">
    <text evidence="5">The sequence shown here is derived from an EMBL/GenBank/DDBJ whole genome shotgun (WGS) entry which is preliminary data.</text>
</comment>
<feature type="coiled-coil region" evidence="1">
    <location>
        <begin position="1491"/>
        <end position="1564"/>
    </location>
</feature>
<proteinExistence type="predicted"/>
<dbReference type="OrthoDB" id="2365904at2"/>
<feature type="transmembrane region" description="Helical" evidence="3">
    <location>
        <begin position="660"/>
        <end position="676"/>
    </location>
</feature>
<evidence type="ECO:0000256" key="1">
    <source>
        <dbReference type="SAM" id="Coils"/>
    </source>
</evidence>
<dbReference type="Pfam" id="PF20155">
    <property type="entry name" value="TMP_3"/>
    <property type="match status" value="1"/>
</dbReference>
<dbReference type="RefSeq" id="WP_051994054.1">
    <property type="nucleotide sequence ID" value="NZ_SNZK01000003.1"/>
</dbReference>
<feature type="coiled-coil region" evidence="1">
    <location>
        <begin position="1602"/>
        <end position="1636"/>
    </location>
</feature>
<gene>
    <name evidence="5" type="ORF">DFP96_103283</name>
</gene>
<keyword evidence="6" id="KW-1185">Reference proteome</keyword>
<keyword evidence="3" id="KW-1133">Transmembrane helix</keyword>
<feature type="transmembrane region" description="Helical" evidence="3">
    <location>
        <begin position="763"/>
        <end position="790"/>
    </location>
</feature>
<evidence type="ECO:0000313" key="5">
    <source>
        <dbReference type="EMBL" id="TDR54183.1"/>
    </source>
</evidence>
<feature type="transmembrane region" description="Helical" evidence="3">
    <location>
        <begin position="696"/>
        <end position="717"/>
    </location>
</feature>
<evidence type="ECO:0000259" key="4">
    <source>
        <dbReference type="Pfam" id="PF20155"/>
    </source>
</evidence>
<feature type="transmembrane region" description="Helical" evidence="3">
    <location>
        <begin position="626"/>
        <end position="648"/>
    </location>
</feature>
<feature type="region of interest" description="Disordered" evidence="2">
    <location>
        <begin position="1260"/>
        <end position="1288"/>
    </location>
</feature>
<organism evidence="5 6">
    <name type="scientific">Listeria rocourtiae</name>
    <dbReference type="NCBI Taxonomy" id="647910"/>
    <lineage>
        <taxon>Bacteria</taxon>
        <taxon>Bacillati</taxon>
        <taxon>Bacillota</taxon>
        <taxon>Bacilli</taxon>
        <taxon>Bacillales</taxon>
        <taxon>Listeriaceae</taxon>
        <taxon>Listeria</taxon>
    </lineage>
</organism>
<evidence type="ECO:0000256" key="3">
    <source>
        <dbReference type="SAM" id="Phobius"/>
    </source>
</evidence>
<sequence>MADGQVVIEISLDPDDIDKGMAKVEKDFIAKGKSMSKSFDEAYREATRAAVNSFAKMKETMIRSMQTVANTTKSAIKTTISTVLQLPARVQSAVGAMVNSLKSSLQNFVKSGVSSFKTLGTNIKQMATNLRSGFTSAFNYVQTSSQRAMSVVANTIKALPANTKSAVVNMKNSFISGFENVKTASKNMTTQLVTSFKNIPNMAKTAATSAGNALKTGLVVAYKAAVIGVHQGTKQIIAGIQDIPGVARTVGSATSSALKTAFNASVSAAKTAGQGIKTGFQVSLASVKSVAVASMNGAKNAILSVGRGTKSVGVSIKNGFVSAFNGIKNSAKNAGASVNAAFKKSMEEPAEQARLSILRLVAAFGIVASVKNGFSSAFERIDVMERFQRVMTVLIGDAKQVNKVLEDTKQIVVGTSYGLDDAAKAVQNFVTRGLNPDKAVGYVKSFADAVSFYGDGSAEQFQTVSFALSQMLTKGTVEMDKMNMLFDSGIDGVGIYAKAVKRDSASVQKDLSDGKIKSIDFIDTVSKAMMEGTNGVTKIAGAAKNAGASWAGTFKNMKAAATRGFMEITQAIDNSLIENGFQSLRDSIASVGVHIETALKKFASYIPTIVSKMIELYNVIKPFAPLILKVAAAFFALQAASGVLGLFGKIGKTFVPLKKSLLMITSGFMGLGKFILKPAEAIVPLIARFKGLMAVAGPVGIVITALTTVVIGMFQAFKQNTANIKGFMSGAFEGIKKSFGEMVKVFKQIVTTLKPVTSGFSGLLKYIGVGAFVALTVVLAGLVDILRILATVALSSIKTMQGLYYAAKAAYQAMRLDIKGAGESMKKSGESFVEAGKVMAGAFDPAKSAVVQTIGSMKELGKETDKSAGITAEAMQKSSKAVQENAKQTEKAVSDSNKRIDVLLKGGMDQYGTKHTAQTTSFLKAAKDLYSNYQKDAQTAQKEYADAMTKAESASGNERKKIIETANKNLADTTKLGNNMLISLNLDYGKMLKENRWTDGKALTAQQKEFLTQQTEDIRVELAKQNQMYAEANLTRIKNGKSVSQEEQQLTLSIIKDSYNDCKTAVTKGEQELANLEKAQREAKTQAEKDSLGIKIIDQKKTNDEILTNLKSWTGEMNLAMGNGSKLTAESFASGLSMMGKVTDEQLGLLFQSFVVTSGSIDSSLGALGVIMEQRGGQNIQGFVNALKSGDFPAAGMQITEGVIDSINKLPPQMFVEGEKGRDEFLKAIKSNQYQEAGKYLNDGVKTGLEPFDAMMAGKGKSGGNQLSNNLKGKQKDAENAGKSLASKAEAGAKTVIPKLSTVGGTGGQNLVNGLDNKQSAAYNAGANVSNSGKSGAQSVGGWESVGSNMGAGISAGLRSAAESVGTAAANVVRNAMAAAQNAGQIKSPSRLMRDQVGKYLAEGVAVGMDRDKTVVKSAKNMALSAVTTTKQALDIHSPSRVMQSLGEFVGQGLANGIVGTQKQVAKTGTTLAKKLSDAINAGLTTKAAKNKQMNATLKTLNKQQTQLNELVSKRSQATKKISALNAQLTKAPAKKKSGFAKQIESAKKQVQSYNKSITNLQDKISTTKSKIGDIGLDRKTAIQAASLKSIQSFVRNETNKLNAIAKQRDTVTAKLKDANKKLADLVKDSQKYSQDIMEKTLDYASITNVAKTGVTGDKIKQALTDRYNSIKEFTTNIAKLRKMGVHNTIIQDIVEAGVDGGAAYAKALAVTDKKTISSINAMQNKVATASKSLGSTSADQMYKAGIDAAKGLVKGLDSQQKALDAAARRVANTITSSVRKALKIHSPSRVMRDDVGRYIPQGIAAGIDADAQYVEKAMQDIKIAGVSLPKITAESVLGLKTTKAQTNTPIQVNVPKSEPQAVYNDAQVIALLKQLVEKDPTMVVNGKVLAEVVNNESGSTQSLLNFMGGIKF</sequence>
<dbReference type="Gene3D" id="1.20.120.20">
    <property type="entry name" value="Apolipoprotein"/>
    <property type="match status" value="1"/>
</dbReference>
<feature type="coiled-coil region" evidence="1">
    <location>
        <begin position="1059"/>
        <end position="1086"/>
    </location>
</feature>
<feature type="coiled-coil region" evidence="1">
    <location>
        <begin position="923"/>
        <end position="950"/>
    </location>
</feature>
<keyword evidence="3" id="KW-0472">Membrane</keyword>
<evidence type="ECO:0000313" key="6">
    <source>
        <dbReference type="Proteomes" id="UP000295558"/>
    </source>
</evidence>
<keyword evidence="3" id="KW-0812">Transmembrane</keyword>
<name>A0A4R6ZNU0_9LIST</name>
<feature type="domain" description="Tape measure protein N-terminal" evidence="4">
    <location>
        <begin position="376"/>
        <end position="568"/>
    </location>
</feature>
<dbReference type="Proteomes" id="UP000295558">
    <property type="component" value="Unassembled WGS sequence"/>
</dbReference>
<keyword evidence="1" id="KW-0175">Coiled coil</keyword>
<dbReference type="STRING" id="1265846.PROCOU_01427"/>
<protein>
    <recommendedName>
        <fullName evidence="4">Tape measure protein N-terminal domain-containing protein</fullName>
    </recommendedName>
</protein>
<dbReference type="NCBIfam" id="TIGR02675">
    <property type="entry name" value="tape_meas_nterm"/>
    <property type="match status" value="1"/>
</dbReference>
<dbReference type="InterPro" id="IPR013491">
    <property type="entry name" value="Tape_meas_N"/>
</dbReference>
<reference evidence="5 6" key="1">
    <citation type="submission" date="2019-03" db="EMBL/GenBank/DDBJ databases">
        <title>Genomic Encyclopedia of Type Strains, Phase III (KMG-III): the genomes of soil and plant-associated and newly described type strains.</title>
        <authorList>
            <person name="Whitman W."/>
        </authorList>
    </citation>
    <scope>NUCLEOTIDE SEQUENCE [LARGE SCALE GENOMIC DNA]</scope>
    <source>
        <strain evidence="5 6">CECT 7972</strain>
    </source>
</reference>
<evidence type="ECO:0000256" key="2">
    <source>
        <dbReference type="SAM" id="MobiDB-lite"/>
    </source>
</evidence>
<dbReference type="EMBL" id="SNZK01000003">
    <property type="protein sequence ID" value="TDR54183.1"/>
    <property type="molecule type" value="Genomic_DNA"/>
</dbReference>
<accession>A0A4R6ZNU0</accession>